<dbReference type="Gene3D" id="3.90.25.10">
    <property type="entry name" value="UDP-galactose 4-epimerase, domain 1"/>
    <property type="match status" value="1"/>
</dbReference>
<gene>
    <name evidence="4" type="ORF">KHU32_01815</name>
</gene>
<dbReference type="RefSeq" id="WP_213668334.1">
    <property type="nucleotide sequence ID" value="NZ_JAHCDA010000001.1"/>
</dbReference>
<dbReference type="CDD" id="cd05259">
    <property type="entry name" value="PCBER_SDR_a"/>
    <property type="match status" value="1"/>
</dbReference>
<accession>A0ABS5Q7L5</accession>
<reference evidence="4 5" key="1">
    <citation type="submission" date="2021-05" db="EMBL/GenBank/DDBJ databases">
        <title>Roseococcus sp. XZZS9, whole genome shotgun sequencing project.</title>
        <authorList>
            <person name="Zhao G."/>
            <person name="Shen L."/>
        </authorList>
    </citation>
    <scope>NUCLEOTIDE SEQUENCE [LARGE SCALE GENOMIC DNA]</scope>
    <source>
        <strain evidence="4 5">XZZS9</strain>
    </source>
</reference>
<keyword evidence="2" id="KW-0560">Oxidoreductase</keyword>
<dbReference type="Pfam" id="PF05368">
    <property type="entry name" value="NmrA"/>
    <property type="match status" value="1"/>
</dbReference>
<sequence>MSNTESRPQATLVVGAGELGLAMLRSLSEWAGAGRLGVLLRPLRDGEADGSALLRGMSVAIVRADLATETEAGLAAIFREFGTVICCSGFVGGPGTQRRITAAVLRAGVGRYVPWQFGVDYDVVGRGSGQEVWDEQLDVRDMLRAQSRTRWVIVSTGMFTSFLFEPSFGVVDLGKGRVHALGSWDNRLTLTTPEDIGRLTTAILAQEPPIEDEVVHVAGDTLSYAQLADTVESHLGRPVERRLWSLDRLRAAAAAHPGDGMRKYHLAFARDAGVAWDKERSFNAARGIPVTDVPTWLRAG</sequence>
<dbReference type="Proteomes" id="UP000766336">
    <property type="component" value="Unassembled WGS sequence"/>
</dbReference>
<dbReference type="Gene3D" id="3.40.50.720">
    <property type="entry name" value="NAD(P)-binding Rossmann-like Domain"/>
    <property type="match status" value="1"/>
</dbReference>
<dbReference type="PANTHER" id="PTHR47706:SF6">
    <property type="entry name" value="NMRA-LIKE FAMILY PROTEIN (AFU_ORTHOLOGUE AFUA_6G00280)"/>
    <property type="match status" value="1"/>
</dbReference>
<feature type="domain" description="NmrA-like" evidence="3">
    <location>
        <begin position="44"/>
        <end position="242"/>
    </location>
</feature>
<dbReference type="InterPro" id="IPR045312">
    <property type="entry name" value="PCBER-like"/>
</dbReference>
<dbReference type="InterPro" id="IPR008030">
    <property type="entry name" value="NmrA-like"/>
</dbReference>
<dbReference type="EMBL" id="JAHCDA010000001">
    <property type="protein sequence ID" value="MBS7809655.1"/>
    <property type="molecule type" value="Genomic_DNA"/>
</dbReference>
<proteinExistence type="predicted"/>
<comment type="caution">
    <text evidence="4">The sequence shown here is derived from an EMBL/GenBank/DDBJ whole genome shotgun (WGS) entry which is preliminary data.</text>
</comment>
<dbReference type="PANTHER" id="PTHR47706">
    <property type="entry name" value="NMRA-LIKE FAMILY PROTEIN"/>
    <property type="match status" value="1"/>
</dbReference>
<keyword evidence="5" id="KW-1185">Reference proteome</keyword>
<dbReference type="SUPFAM" id="SSF51735">
    <property type="entry name" value="NAD(P)-binding Rossmann-fold domains"/>
    <property type="match status" value="1"/>
</dbReference>
<evidence type="ECO:0000256" key="2">
    <source>
        <dbReference type="ARBA" id="ARBA00023002"/>
    </source>
</evidence>
<evidence type="ECO:0000256" key="1">
    <source>
        <dbReference type="ARBA" id="ARBA00022857"/>
    </source>
</evidence>
<evidence type="ECO:0000259" key="3">
    <source>
        <dbReference type="Pfam" id="PF05368"/>
    </source>
</evidence>
<evidence type="ECO:0000313" key="5">
    <source>
        <dbReference type="Proteomes" id="UP000766336"/>
    </source>
</evidence>
<keyword evidence="1" id="KW-0521">NADP</keyword>
<organism evidence="4 5">
    <name type="scientific">Roseococcus pinisoli</name>
    <dbReference type="NCBI Taxonomy" id="2835040"/>
    <lineage>
        <taxon>Bacteria</taxon>
        <taxon>Pseudomonadati</taxon>
        <taxon>Pseudomonadota</taxon>
        <taxon>Alphaproteobacteria</taxon>
        <taxon>Acetobacterales</taxon>
        <taxon>Roseomonadaceae</taxon>
        <taxon>Roseococcus</taxon>
    </lineage>
</organism>
<protein>
    <submittedName>
        <fullName evidence="4">Aromatic alcohol reductase</fullName>
    </submittedName>
</protein>
<dbReference type="InterPro" id="IPR051609">
    <property type="entry name" value="NmrA/Isoflavone_reductase-like"/>
</dbReference>
<evidence type="ECO:0000313" key="4">
    <source>
        <dbReference type="EMBL" id="MBS7809655.1"/>
    </source>
</evidence>
<dbReference type="InterPro" id="IPR036291">
    <property type="entry name" value="NAD(P)-bd_dom_sf"/>
</dbReference>
<name>A0ABS5Q7L5_9PROT</name>